<evidence type="ECO:0000256" key="6">
    <source>
        <dbReference type="PROSITE-ProRule" id="PRU01240"/>
    </source>
</evidence>
<dbReference type="InterPro" id="IPR036852">
    <property type="entry name" value="Peptidase_S8/S53_dom_sf"/>
</dbReference>
<dbReference type="PROSITE" id="PS51892">
    <property type="entry name" value="SUBTILASE"/>
    <property type="match status" value="1"/>
</dbReference>
<dbReference type="Pfam" id="PF00431">
    <property type="entry name" value="CUB"/>
    <property type="match status" value="1"/>
</dbReference>
<dbReference type="EMBL" id="QDKL01000001">
    <property type="protein sequence ID" value="RZF22221.1"/>
    <property type="molecule type" value="Genomic_DNA"/>
</dbReference>
<evidence type="ECO:0000259" key="9">
    <source>
        <dbReference type="PROSITE" id="PS01180"/>
    </source>
</evidence>
<dbReference type="InterPro" id="IPR015500">
    <property type="entry name" value="Peptidase_S8_subtilisin-rel"/>
</dbReference>
<dbReference type="InterPro" id="IPR050131">
    <property type="entry name" value="Peptidase_S8_subtilisin-like"/>
</dbReference>
<sequence length="565" mass="61080">MSIKSILAPAIISAMALSPLAADHVPGELIVKLKKDVAAENFFGHSLTGASLDRRIELSSGDLYVVKFNESLVSIDTLAKQMNERAEVEYAEPNFIYEIVKPIVHTNVLDEILNYQDASDNGAYYTPADAKFGKLWGLRNTGSNGPRGVNAVEGADVDALKAWEITKGDRAIKIAVIDTGIDYNHPDLRDQMWVNEAEANGQPGVDDDGNGYVDDIHGYDFANNDGDPIDGHSHGTHCAGTIGASHNAIGVAGVMRDVQFVAVKFLTDSGSGSTEAAIKSIDYATKIGVDIMSNSWGGGGRSEALQEAIERANDAGIVFTAAAGNSSTDNDSRPHYPSNYNVDNVISVAATTAADELASFSCYGRSTVHIGAPGHEILSTVKNGGYASYSGTSMATPHVSGVIGLFLAENKDLTPLQIRNKVMVTSDPVAALRGKTINSGRINAYNLLTNTIPERNEPNPEDWQTVDAPLFESAHPYSENEVMETVYEVEGAKFIRLRIRKFDLENRYDYIEIRDAKGTLIEKVTGSGENYTSFFAEGGTLKLTFKSDRSVQKWGFVIDQVDVQY</sequence>
<evidence type="ECO:0000256" key="2">
    <source>
        <dbReference type="ARBA" id="ARBA00022670"/>
    </source>
</evidence>
<comment type="caution">
    <text evidence="10">The sequence shown here is derived from an EMBL/GenBank/DDBJ whole genome shotgun (WGS) entry which is preliminary data.</text>
</comment>
<dbReference type="CDD" id="cd00041">
    <property type="entry name" value="CUB"/>
    <property type="match status" value="1"/>
</dbReference>
<evidence type="ECO:0000256" key="5">
    <source>
        <dbReference type="ARBA" id="ARBA00023157"/>
    </source>
</evidence>
<dbReference type="Gene3D" id="2.60.120.290">
    <property type="entry name" value="Spermadhesin, CUB domain"/>
    <property type="match status" value="1"/>
</dbReference>
<dbReference type="InterPro" id="IPR000209">
    <property type="entry name" value="Peptidase_S8/S53_dom"/>
</dbReference>
<accession>A0ABY0IGZ7</accession>
<dbReference type="InterPro" id="IPR023827">
    <property type="entry name" value="Peptidase_S8_Asp-AS"/>
</dbReference>
<dbReference type="InterPro" id="IPR000859">
    <property type="entry name" value="CUB_dom"/>
</dbReference>
<feature type="chain" id="PRO_5047232171" evidence="8">
    <location>
        <begin position="22"/>
        <end position="565"/>
    </location>
</feature>
<keyword evidence="2 6" id="KW-0645">Protease</keyword>
<dbReference type="InterPro" id="IPR054399">
    <property type="entry name" value="Fervidolysin-like_N_prodom"/>
</dbReference>
<dbReference type="PANTHER" id="PTHR43806">
    <property type="entry name" value="PEPTIDASE S8"/>
    <property type="match status" value="1"/>
</dbReference>
<evidence type="ECO:0000313" key="11">
    <source>
        <dbReference type="Proteomes" id="UP000443582"/>
    </source>
</evidence>
<feature type="active site" description="Charge relay system" evidence="6">
    <location>
        <position position="178"/>
    </location>
</feature>
<dbReference type="PRINTS" id="PR00723">
    <property type="entry name" value="SUBTILISIN"/>
</dbReference>
<dbReference type="InterPro" id="IPR035914">
    <property type="entry name" value="Sperma_CUB_dom_sf"/>
</dbReference>
<dbReference type="SUPFAM" id="SSF49854">
    <property type="entry name" value="Spermadhesin, CUB domain"/>
    <property type="match status" value="1"/>
</dbReference>
<dbReference type="PROSITE" id="PS00136">
    <property type="entry name" value="SUBTILASE_ASP"/>
    <property type="match status" value="1"/>
</dbReference>
<feature type="active site" description="Charge relay system" evidence="6">
    <location>
        <position position="234"/>
    </location>
</feature>
<keyword evidence="11" id="KW-1185">Reference proteome</keyword>
<organism evidence="10 11">
    <name type="scientific">Halobacteriovorax vibrionivorans</name>
    <dbReference type="NCBI Taxonomy" id="2152716"/>
    <lineage>
        <taxon>Bacteria</taxon>
        <taxon>Pseudomonadati</taxon>
        <taxon>Bdellovibrionota</taxon>
        <taxon>Bacteriovoracia</taxon>
        <taxon>Bacteriovoracales</taxon>
        <taxon>Halobacteriovoraceae</taxon>
        <taxon>Halobacteriovorax</taxon>
    </lineage>
</organism>
<dbReference type="InterPro" id="IPR023828">
    <property type="entry name" value="Peptidase_S8_Ser-AS"/>
</dbReference>
<dbReference type="Pfam" id="PF22148">
    <property type="entry name" value="Fervidolysin_NPro-like"/>
    <property type="match status" value="1"/>
</dbReference>
<protein>
    <submittedName>
        <fullName evidence="10">Subtilase</fullName>
    </submittedName>
</protein>
<keyword evidence="3 6" id="KW-0378">Hydrolase</keyword>
<dbReference type="RefSeq" id="WP_114705165.1">
    <property type="nucleotide sequence ID" value="NZ_QDKL01000001.1"/>
</dbReference>
<evidence type="ECO:0000256" key="1">
    <source>
        <dbReference type="ARBA" id="ARBA00011073"/>
    </source>
</evidence>
<dbReference type="SUPFAM" id="SSF52743">
    <property type="entry name" value="Subtilisin-like"/>
    <property type="match status" value="1"/>
</dbReference>
<dbReference type="CDD" id="cd07473">
    <property type="entry name" value="Peptidases_S8_Subtilisin_like"/>
    <property type="match status" value="1"/>
</dbReference>
<dbReference type="Proteomes" id="UP000443582">
    <property type="component" value="Unassembled WGS sequence"/>
</dbReference>
<evidence type="ECO:0000256" key="7">
    <source>
        <dbReference type="RuleBase" id="RU003355"/>
    </source>
</evidence>
<feature type="signal peptide" evidence="8">
    <location>
        <begin position="1"/>
        <end position="21"/>
    </location>
</feature>
<evidence type="ECO:0000256" key="4">
    <source>
        <dbReference type="ARBA" id="ARBA00022825"/>
    </source>
</evidence>
<proteinExistence type="inferred from homology"/>
<name>A0ABY0IGZ7_9BACT</name>
<evidence type="ECO:0000256" key="3">
    <source>
        <dbReference type="ARBA" id="ARBA00022801"/>
    </source>
</evidence>
<keyword evidence="5" id="KW-1015">Disulfide bond</keyword>
<feature type="active site" description="Charge relay system" evidence="6">
    <location>
        <position position="393"/>
    </location>
</feature>
<dbReference type="InterPro" id="IPR022398">
    <property type="entry name" value="Peptidase_S8_His-AS"/>
</dbReference>
<evidence type="ECO:0000256" key="8">
    <source>
        <dbReference type="SAM" id="SignalP"/>
    </source>
</evidence>
<comment type="similarity">
    <text evidence="1 6 7">Belongs to the peptidase S8 family.</text>
</comment>
<gene>
    <name evidence="10" type="ORF">DAY19_00195</name>
</gene>
<dbReference type="PROSITE" id="PS00138">
    <property type="entry name" value="SUBTILASE_SER"/>
    <property type="match status" value="1"/>
</dbReference>
<keyword evidence="8" id="KW-0732">Signal</keyword>
<dbReference type="PROSITE" id="PS01180">
    <property type="entry name" value="CUB"/>
    <property type="match status" value="1"/>
</dbReference>
<keyword evidence="4 6" id="KW-0720">Serine protease</keyword>
<dbReference type="Pfam" id="PF00082">
    <property type="entry name" value="Peptidase_S8"/>
    <property type="match status" value="1"/>
</dbReference>
<feature type="domain" description="CUB" evidence="9">
    <location>
        <begin position="438"/>
        <end position="563"/>
    </location>
</feature>
<dbReference type="SMART" id="SM00042">
    <property type="entry name" value="CUB"/>
    <property type="match status" value="1"/>
</dbReference>
<evidence type="ECO:0000313" key="10">
    <source>
        <dbReference type="EMBL" id="RZF22221.1"/>
    </source>
</evidence>
<dbReference type="PROSITE" id="PS00137">
    <property type="entry name" value="SUBTILASE_HIS"/>
    <property type="match status" value="1"/>
</dbReference>
<dbReference type="Gene3D" id="3.40.50.200">
    <property type="entry name" value="Peptidase S8/S53 domain"/>
    <property type="match status" value="1"/>
</dbReference>
<dbReference type="PANTHER" id="PTHR43806:SF11">
    <property type="entry name" value="CEREVISIN-RELATED"/>
    <property type="match status" value="1"/>
</dbReference>
<reference evidence="11" key="1">
    <citation type="journal article" date="2019" name="Int. J. Syst. Evol. Microbiol.">
        <title>Halobacteriovorax valvorus sp. nov., a novel prokaryotic predator isolated from coastal seawater of China.</title>
        <authorList>
            <person name="Chen M.-X."/>
        </authorList>
    </citation>
    <scope>NUCLEOTIDE SEQUENCE [LARGE SCALE GENOMIC DNA]</scope>
    <source>
        <strain evidence="11">BL9</strain>
    </source>
</reference>
<dbReference type="InterPro" id="IPR034204">
    <property type="entry name" value="PfSUB1-like_cat_dom"/>
</dbReference>